<name>A0A146K117_9EUKA</name>
<accession>A0A146K117</accession>
<evidence type="ECO:0000313" key="1">
    <source>
        <dbReference type="EMBL" id="JAP89269.1"/>
    </source>
</evidence>
<dbReference type="EMBL" id="GDID01007337">
    <property type="protein sequence ID" value="JAP89269.1"/>
    <property type="molecule type" value="Transcribed_RNA"/>
</dbReference>
<sequence length="390" mass="46367">KAFAEKIFQIEQRIKDPSVSLQKFKLLELLRQLEASKEYIQPKVVMLDQNKIINYVLRFILSLIDENVCMNVFMPWHPQTINIRNTRFVVETMLTTQDFKFRARMPLRLLVNMLYIIKYTGNTQIIVKQFQTLECSVFVPLAKDRVGIKKKIIAEMERLNYVEDCKDFVSRLEQLYFQHITTKLNIRQKRQEIEWYYQIIQQINKRRIEIEDQKQQIAQNLRLDRALRIRRITELHTRIQQLRRNGVLNDSIIDNTIQYQQNQSGVFDEQILLDSAIEEIDITLIEGTLDFDIPENVSLLDHTFTAKPIKTKSEPKRKKEIQFEPLESQMELISDVYNQIILKQQKIDDIYFKKAQLSKLSDLVKKYSRVHSAQQLLGSQQSNQSTQQIE</sequence>
<feature type="non-terminal residue" evidence="1">
    <location>
        <position position="1"/>
    </location>
</feature>
<reference evidence="1" key="1">
    <citation type="submission" date="2015-07" db="EMBL/GenBank/DDBJ databases">
        <title>Adaptation to a free-living lifestyle via gene acquisitions in the diplomonad Trepomonas sp. PC1.</title>
        <authorList>
            <person name="Xu F."/>
            <person name="Jerlstrom-Hultqvist J."/>
            <person name="Kolisko M."/>
            <person name="Simpson A.G.B."/>
            <person name="Roger A.J."/>
            <person name="Svard S.G."/>
            <person name="Andersson J.O."/>
        </authorList>
    </citation>
    <scope>NUCLEOTIDE SEQUENCE</scope>
    <source>
        <strain evidence="1">PC1</strain>
    </source>
</reference>
<proteinExistence type="predicted"/>
<feature type="non-terminal residue" evidence="1">
    <location>
        <position position="390"/>
    </location>
</feature>
<dbReference type="AlphaFoldDB" id="A0A146K117"/>
<gene>
    <name evidence="1" type="ORF">TPC1_31236</name>
</gene>
<organism evidence="1">
    <name type="scientific">Trepomonas sp. PC1</name>
    <dbReference type="NCBI Taxonomy" id="1076344"/>
    <lineage>
        <taxon>Eukaryota</taxon>
        <taxon>Metamonada</taxon>
        <taxon>Diplomonadida</taxon>
        <taxon>Hexamitidae</taxon>
        <taxon>Hexamitinae</taxon>
        <taxon>Trepomonas</taxon>
    </lineage>
</organism>
<protein>
    <submittedName>
        <fullName evidence="1">Uncharacterized protein</fullName>
    </submittedName>
</protein>